<feature type="transmembrane region" description="Helical" evidence="6">
    <location>
        <begin position="179"/>
        <end position="206"/>
    </location>
</feature>
<feature type="transmembrane region" description="Helical" evidence="6">
    <location>
        <begin position="134"/>
        <end position="153"/>
    </location>
</feature>
<comment type="caution">
    <text evidence="7">The sequence shown here is derived from an EMBL/GenBank/DDBJ whole genome shotgun (WGS) entry which is preliminary data.</text>
</comment>
<feature type="transmembrane region" description="Helical" evidence="6">
    <location>
        <begin position="63"/>
        <end position="81"/>
    </location>
</feature>
<comment type="subcellular location">
    <subcellularLocation>
        <location evidence="1">Membrane</location>
        <topology evidence="1">Multi-pass membrane protein</topology>
    </subcellularLocation>
</comment>
<feature type="compositionally biased region" description="Low complexity" evidence="5">
    <location>
        <begin position="405"/>
        <end position="416"/>
    </location>
</feature>
<evidence type="ECO:0000256" key="3">
    <source>
        <dbReference type="ARBA" id="ARBA00022989"/>
    </source>
</evidence>
<name>A0ABR3AVK2_PHYBL</name>
<feature type="transmembrane region" description="Helical" evidence="6">
    <location>
        <begin position="97"/>
        <end position="122"/>
    </location>
</feature>
<feature type="region of interest" description="Disordered" evidence="5">
    <location>
        <begin position="401"/>
        <end position="435"/>
    </location>
</feature>
<keyword evidence="2 6" id="KW-0812">Transmembrane</keyword>
<evidence type="ECO:0000313" key="8">
    <source>
        <dbReference type="Proteomes" id="UP001448207"/>
    </source>
</evidence>
<evidence type="ECO:0000256" key="5">
    <source>
        <dbReference type="SAM" id="MobiDB-lite"/>
    </source>
</evidence>
<sequence length="435" mass="49315">MASFLWHFNQTELDAGVVPDDLLTFSKKISGGLFIISFIGTAIVCLGYGFIRWIAPSYDRASLRLLVYGAISHMFLGAASMCRNKPFLPVKTCGFCMFLFIFCNVFSAACFTCMAINLHLVYVHSARNIKHLGWYYVIGSFSIAFILAILPLFPKNTHYGHNNHMGICWYNASTHRGSLLWAITTIYLWVAIFILYCCISICIILIKMRREEVAINANLAVDSNQNNRNYCFSHLFFRPRHRLGTMPEEQPSMPSSLLQSQLSTRNDRKLESSYVLKTVSRVIWYPIVLIITRIWSVINVCIMAATSKVNPFFSLMSYIALPIQGIFIFLIFLIDPAFIAAIRQFIYRIRPSKKEQKAPALELSLSRHTGDLSNGTGTHSWTSRQRSAWSPFSMSIQIPTKIHPSQHQSSSSSSEQNLIHESEIDLSSCHRSSSA</sequence>
<evidence type="ECO:0000256" key="4">
    <source>
        <dbReference type="ARBA" id="ARBA00023136"/>
    </source>
</evidence>
<feature type="transmembrane region" description="Helical" evidence="6">
    <location>
        <begin position="318"/>
        <end position="342"/>
    </location>
</feature>
<keyword evidence="3 6" id="KW-1133">Transmembrane helix</keyword>
<evidence type="ECO:0008006" key="9">
    <source>
        <dbReference type="Google" id="ProtNLM"/>
    </source>
</evidence>
<evidence type="ECO:0000256" key="6">
    <source>
        <dbReference type="SAM" id="Phobius"/>
    </source>
</evidence>
<evidence type="ECO:0000256" key="2">
    <source>
        <dbReference type="ARBA" id="ARBA00022692"/>
    </source>
</evidence>
<organism evidence="7 8">
    <name type="scientific">Phycomyces blakesleeanus</name>
    <dbReference type="NCBI Taxonomy" id="4837"/>
    <lineage>
        <taxon>Eukaryota</taxon>
        <taxon>Fungi</taxon>
        <taxon>Fungi incertae sedis</taxon>
        <taxon>Mucoromycota</taxon>
        <taxon>Mucoromycotina</taxon>
        <taxon>Mucoromycetes</taxon>
        <taxon>Mucorales</taxon>
        <taxon>Phycomycetaceae</taxon>
        <taxon>Phycomyces</taxon>
    </lineage>
</organism>
<dbReference type="Gene3D" id="1.20.1070.10">
    <property type="entry name" value="Rhodopsin 7-helix transmembrane proteins"/>
    <property type="match status" value="1"/>
</dbReference>
<proteinExistence type="predicted"/>
<dbReference type="EMBL" id="JBCLYO010000015">
    <property type="protein sequence ID" value="KAL0082620.1"/>
    <property type="molecule type" value="Genomic_DNA"/>
</dbReference>
<evidence type="ECO:0000256" key="1">
    <source>
        <dbReference type="ARBA" id="ARBA00004141"/>
    </source>
</evidence>
<evidence type="ECO:0000313" key="7">
    <source>
        <dbReference type="EMBL" id="KAL0082620.1"/>
    </source>
</evidence>
<keyword evidence="8" id="KW-1185">Reference proteome</keyword>
<gene>
    <name evidence="7" type="ORF">J3Q64DRAFT_1752398</name>
</gene>
<keyword evidence="4 6" id="KW-0472">Membrane</keyword>
<dbReference type="PANTHER" id="PTHR23112:SF0">
    <property type="entry name" value="TRANSMEMBRANE PROTEIN 116"/>
    <property type="match status" value="1"/>
</dbReference>
<reference evidence="7 8" key="1">
    <citation type="submission" date="2024-04" db="EMBL/GenBank/DDBJ databases">
        <title>Symmetric and asymmetric DNA N6-adenine methylation regulates different biological responses in Mucorales.</title>
        <authorList>
            <consortium name="Lawrence Berkeley National Laboratory"/>
            <person name="Lax C."/>
            <person name="Mondo S.J."/>
            <person name="Osorio-Concepcion M."/>
            <person name="Muszewska A."/>
            <person name="Corrochano-Luque M."/>
            <person name="Gutierrez G."/>
            <person name="Riley R."/>
            <person name="Lipzen A."/>
            <person name="Guo J."/>
            <person name="Hundley H."/>
            <person name="Amirebrahimi M."/>
            <person name="Ng V."/>
            <person name="Lorenzo-Gutierrez D."/>
            <person name="Binder U."/>
            <person name="Yang J."/>
            <person name="Song Y."/>
            <person name="Canovas D."/>
            <person name="Navarro E."/>
            <person name="Freitag M."/>
            <person name="Gabaldon T."/>
            <person name="Grigoriev I.V."/>
            <person name="Corrochano L.M."/>
            <person name="Nicolas F.E."/>
            <person name="Garre V."/>
        </authorList>
    </citation>
    <scope>NUCLEOTIDE SEQUENCE [LARGE SCALE GENOMIC DNA]</scope>
    <source>
        <strain evidence="7 8">L51</strain>
    </source>
</reference>
<dbReference type="Proteomes" id="UP001448207">
    <property type="component" value="Unassembled WGS sequence"/>
</dbReference>
<dbReference type="SUPFAM" id="SSF81321">
    <property type="entry name" value="Family A G protein-coupled receptor-like"/>
    <property type="match status" value="1"/>
</dbReference>
<feature type="transmembrane region" description="Helical" evidence="6">
    <location>
        <begin position="29"/>
        <end position="51"/>
    </location>
</feature>
<dbReference type="PANTHER" id="PTHR23112">
    <property type="entry name" value="G PROTEIN-COUPLED RECEPTOR 157-RELATED"/>
    <property type="match status" value="1"/>
</dbReference>
<accession>A0ABR3AVK2</accession>
<protein>
    <recommendedName>
        <fullName evidence="9">G-protein coupled receptors family 2 profile 2 domain-containing protein</fullName>
    </recommendedName>
</protein>
<feature type="transmembrane region" description="Helical" evidence="6">
    <location>
        <begin position="282"/>
        <end position="306"/>
    </location>
</feature>